<dbReference type="CDD" id="cd01292">
    <property type="entry name" value="metallo-dependent_hydrolases"/>
    <property type="match status" value="1"/>
</dbReference>
<gene>
    <name evidence="3" type="ORF">EHS13_07670</name>
</gene>
<dbReference type="Proteomes" id="UP000426246">
    <property type="component" value="Chromosome"/>
</dbReference>
<dbReference type="SUPFAM" id="SSF51556">
    <property type="entry name" value="Metallo-dependent hydrolases"/>
    <property type="match status" value="1"/>
</dbReference>
<sequence>MVFDCHTHLFGPGHVGGSFLADAKRAWGEAYELIATPERHWEELKQVDGAIVLAFNCPATGIIVPNEYVAEHVNNHREHLFGFASVNPHDADAPQQLEYAVKELGLVGLKLAPIYQNFYPDRAEYFPLYAKANELDIPILWHQGTSFVSEGFLDASRPAMLDPIARTFPDLKMVIAHLGHPWHGECVSVIRKHPNVYADLSALGARPWQFYNAMMNVIEYRVPEKVLFGSDFPFFTAHQTMESLRNINALVEGTKLPRIPEEAIEAIIHRNTIEILQLIK</sequence>
<keyword evidence="3" id="KW-0378">Hydrolase</keyword>
<name>A0A6B8RXC3_9BACL</name>
<dbReference type="InterPro" id="IPR032466">
    <property type="entry name" value="Metal_Hydrolase"/>
</dbReference>
<accession>A0A6B8RXC3</accession>
<evidence type="ECO:0000313" key="4">
    <source>
        <dbReference type="Proteomes" id="UP000426246"/>
    </source>
</evidence>
<reference evidence="4" key="1">
    <citation type="submission" date="2018-11" db="EMBL/GenBank/DDBJ databases">
        <title>Complete genome sequence of Paenibacillus sp. ML311-T8.</title>
        <authorList>
            <person name="Nam Y.-D."/>
            <person name="Kang J."/>
            <person name="Chung W.-H."/>
            <person name="Park Y.S."/>
        </authorList>
    </citation>
    <scope>NUCLEOTIDE SEQUENCE [LARGE SCALE GENOMIC DNA]</scope>
    <source>
        <strain evidence="4">ML311-T8</strain>
    </source>
</reference>
<feature type="domain" description="Amidohydrolase-related" evidence="2">
    <location>
        <begin position="65"/>
        <end position="276"/>
    </location>
</feature>
<dbReference type="KEGG" id="ppsc:EHS13_07670"/>
<keyword evidence="1" id="KW-0456">Lyase</keyword>
<dbReference type="OrthoDB" id="9771932at2"/>
<keyword evidence="4" id="KW-1185">Reference proteome</keyword>
<dbReference type="AlphaFoldDB" id="A0A6B8RXC3"/>
<dbReference type="GO" id="GO:0016831">
    <property type="term" value="F:carboxy-lyase activity"/>
    <property type="evidence" value="ECO:0007669"/>
    <property type="project" value="InterPro"/>
</dbReference>
<proteinExistence type="predicted"/>
<dbReference type="PANTHER" id="PTHR21240">
    <property type="entry name" value="2-AMINO-3-CARBOXYLMUCONATE-6-SEMIALDEHYDE DECARBOXYLASE"/>
    <property type="match status" value="1"/>
</dbReference>
<evidence type="ECO:0000313" key="3">
    <source>
        <dbReference type="EMBL" id="QGQ99993.1"/>
    </source>
</evidence>
<dbReference type="GO" id="GO:0016787">
    <property type="term" value="F:hydrolase activity"/>
    <property type="evidence" value="ECO:0007669"/>
    <property type="project" value="UniProtKB-KW"/>
</dbReference>
<dbReference type="EMBL" id="CP034235">
    <property type="protein sequence ID" value="QGQ99993.1"/>
    <property type="molecule type" value="Genomic_DNA"/>
</dbReference>
<evidence type="ECO:0000259" key="2">
    <source>
        <dbReference type="Pfam" id="PF04909"/>
    </source>
</evidence>
<dbReference type="Pfam" id="PF04909">
    <property type="entry name" value="Amidohydro_2"/>
    <property type="match status" value="1"/>
</dbReference>
<protein>
    <submittedName>
        <fullName evidence="3">Amidohydrolase</fullName>
    </submittedName>
</protein>
<dbReference type="Gene3D" id="3.20.20.140">
    <property type="entry name" value="Metal-dependent hydrolases"/>
    <property type="match status" value="1"/>
</dbReference>
<dbReference type="InterPro" id="IPR032465">
    <property type="entry name" value="ACMSD"/>
</dbReference>
<dbReference type="RefSeq" id="WP_155705262.1">
    <property type="nucleotide sequence ID" value="NZ_CP034235.1"/>
</dbReference>
<organism evidence="3 4">
    <name type="scientific">Paenibacillus psychroresistens</name>
    <dbReference type="NCBI Taxonomy" id="1778678"/>
    <lineage>
        <taxon>Bacteria</taxon>
        <taxon>Bacillati</taxon>
        <taxon>Bacillota</taxon>
        <taxon>Bacilli</taxon>
        <taxon>Bacillales</taxon>
        <taxon>Paenibacillaceae</taxon>
        <taxon>Paenibacillus</taxon>
    </lineage>
</organism>
<dbReference type="InterPro" id="IPR006680">
    <property type="entry name" value="Amidohydro-rel"/>
</dbReference>
<evidence type="ECO:0000256" key="1">
    <source>
        <dbReference type="ARBA" id="ARBA00023239"/>
    </source>
</evidence>